<gene>
    <name evidence="2" type="ORF">CHS0354_024767</name>
</gene>
<feature type="region of interest" description="Disordered" evidence="1">
    <location>
        <begin position="136"/>
        <end position="156"/>
    </location>
</feature>
<evidence type="ECO:0000313" key="3">
    <source>
        <dbReference type="Proteomes" id="UP001195483"/>
    </source>
</evidence>
<organism evidence="2 3">
    <name type="scientific">Potamilus streckersoni</name>
    <dbReference type="NCBI Taxonomy" id="2493646"/>
    <lineage>
        <taxon>Eukaryota</taxon>
        <taxon>Metazoa</taxon>
        <taxon>Spiralia</taxon>
        <taxon>Lophotrochozoa</taxon>
        <taxon>Mollusca</taxon>
        <taxon>Bivalvia</taxon>
        <taxon>Autobranchia</taxon>
        <taxon>Heteroconchia</taxon>
        <taxon>Palaeoheterodonta</taxon>
        <taxon>Unionida</taxon>
        <taxon>Unionoidea</taxon>
        <taxon>Unionidae</taxon>
        <taxon>Ambleminae</taxon>
        <taxon>Lampsilini</taxon>
        <taxon>Potamilus</taxon>
    </lineage>
</organism>
<sequence length="156" mass="17434">MAAQATAMKTSNSHSKRNTAPKVMNEDCMVHGDKRHVCQFIVNKLAHKGLLKKSSRVKFVNDICACNKELDNSQLFPDEDAVKSYADAAKKAINIWEGKPNTINKVLAELDLDKNRSAAILRFVYYFKKACEGDFKSSASSKKSHKARKKNAEKGK</sequence>
<protein>
    <submittedName>
        <fullName evidence="2">Uncharacterized protein</fullName>
    </submittedName>
</protein>
<accession>A0AAE0RXE4</accession>
<dbReference type="EMBL" id="JAEAOA010001462">
    <property type="protein sequence ID" value="KAK3581224.1"/>
    <property type="molecule type" value="Genomic_DNA"/>
</dbReference>
<feature type="region of interest" description="Disordered" evidence="1">
    <location>
        <begin position="1"/>
        <end position="22"/>
    </location>
</feature>
<dbReference type="Proteomes" id="UP001195483">
    <property type="component" value="Unassembled WGS sequence"/>
</dbReference>
<name>A0AAE0RXE4_9BIVA</name>
<evidence type="ECO:0000256" key="1">
    <source>
        <dbReference type="SAM" id="MobiDB-lite"/>
    </source>
</evidence>
<comment type="caution">
    <text evidence="2">The sequence shown here is derived from an EMBL/GenBank/DDBJ whole genome shotgun (WGS) entry which is preliminary data.</text>
</comment>
<keyword evidence="3" id="KW-1185">Reference proteome</keyword>
<dbReference type="AlphaFoldDB" id="A0AAE0RXE4"/>
<reference evidence="2" key="3">
    <citation type="submission" date="2023-05" db="EMBL/GenBank/DDBJ databases">
        <authorList>
            <person name="Smith C.H."/>
        </authorList>
    </citation>
    <scope>NUCLEOTIDE SEQUENCE</scope>
    <source>
        <strain evidence="2">CHS0354</strain>
        <tissue evidence="2">Mantle</tissue>
    </source>
</reference>
<reference evidence="2" key="2">
    <citation type="journal article" date="2021" name="Genome Biol. Evol.">
        <title>Developing a high-quality reference genome for a parasitic bivalve with doubly uniparental inheritance (Bivalvia: Unionida).</title>
        <authorList>
            <person name="Smith C.H."/>
        </authorList>
    </citation>
    <scope>NUCLEOTIDE SEQUENCE</scope>
    <source>
        <strain evidence="2">CHS0354</strain>
        <tissue evidence="2">Mantle</tissue>
    </source>
</reference>
<evidence type="ECO:0000313" key="2">
    <source>
        <dbReference type="EMBL" id="KAK3581224.1"/>
    </source>
</evidence>
<proteinExistence type="predicted"/>
<reference evidence="2" key="1">
    <citation type="journal article" date="2021" name="Genome Biol. Evol.">
        <title>A High-Quality Reference Genome for a Parasitic Bivalve with Doubly Uniparental Inheritance (Bivalvia: Unionida).</title>
        <authorList>
            <person name="Smith C.H."/>
        </authorList>
    </citation>
    <scope>NUCLEOTIDE SEQUENCE</scope>
    <source>
        <strain evidence="2">CHS0354</strain>
    </source>
</reference>